<evidence type="ECO:0000259" key="3">
    <source>
        <dbReference type="SMART" id="SM01254"/>
    </source>
</evidence>
<feature type="coiled-coil region" evidence="1">
    <location>
        <begin position="21"/>
        <end position="230"/>
    </location>
</feature>
<evidence type="ECO:0000256" key="1">
    <source>
        <dbReference type="SAM" id="Coils"/>
    </source>
</evidence>
<evidence type="ECO:0000256" key="2">
    <source>
        <dbReference type="SAM" id="MobiDB-lite"/>
    </source>
</evidence>
<dbReference type="EMBL" id="BAABUJ010000007">
    <property type="protein sequence ID" value="GAA5797173.1"/>
    <property type="molecule type" value="Genomic_DNA"/>
</dbReference>
<feature type="coiled-coil region" evidence="1">
    <location>
        <begin position="635"/>
        <end position="662"/>
    </location>
</feature>
<reference evidence="4 5" key="1">
    <citation type="submission" date="2024-04" db="EMBL/GenBank/DDBJ databases">
        <title>genome sequences of Mucor flavus KT1a and Helicostylum pulchrum KT1b strains isolation_sourced from the surface of a dry-aged beef.</title>
        <authorList>
            <person name="Toyotome T."/>
            <person name="Hosono M."/>
            <person name="Torimaru M."/>
            <person name="Fukuda K."/>
            <person name="Mikami N."/>
        </authorList>
    </citation>
    <scope>NUCLEOTIDE SEQUENCE [LARGE SCALE GENOMIC DNA]</scope>
    <source>
        <strain evidence="4 5">KT1b</strain>
    </source>
</reference>
<protein>
    <recommendedName>
        <fullName evidence="3">Protein phosphatase 1 regulatory subunit 21 N-terminal domain-containing protein</fullName>
    </recommendedName>
</protein>
<name>A0ABP9XQY5_9FUNG</name>
<dbReference type="InterPro" id="IPR049372">
    <property type="entry name" value="PPP1R21_C"/>
</dbReference>
<dbReference type="PANTHER" id="PTHR21448:SF0">
    <property type="entry name" value="PROTEIN PHOSPHATASE 1 REGULATORY SUBUNIT 21"/>
    <property type="match status" value="1"/>
</dbReference>
<proteinExistence type="predicted"/>
<dbReference type="SMART" id="SM01254">
    <property type="entry name" value="KLRAQ"/>
    <property type="match status" value="1"/>
</dbReference>
<dbReference type="Pfam" id="PF21636">
    <property type="entry name" value="PPP1R21_C"/>
    <property type="match status" value="1"/>
</dbReference>
<keyword evidence="5" id="KW-1185">Reference proteome</keyword>
<feature type="domain" description="Protein phosphatase 1 regulatory subunit 21 N-terminal" evidence="3">
    <location>
        <begin position="29"/>
        <end position="143"/>
    </location>
</feature>
<feature type="region of interest" description="Disordered" evidence="2">
    <location>
        <begin position="684"/>
        <end position="710"/>
    </location>
</feature>
<dbReference type="Pfam" id="PF10205">
    <property type="entry name" value="KLRAQ"/>
    <property type="match status" value="1"/>
</dbReference>
<keyword evidence="1" id="KW-0175">Coiled coil</keyword>
<organism evidence="4 5">
    <name type="scientific">Helicostylum pulchrum</name>
    <dbReference type="NCBI Taxonomy" id="562976"/>
    <lineage>
        <taxon>Eukaryota</taxon>
        <taxon>Fungi</taxon>
        <taxon>Fungi incertae sedis</taxon>
        <taxon>Mucoromycota</taxon>
        <taxon>Mucoromycotina</taxon>
        <taxon>Mucoromycetes</taxon>
        <taxon>Mucorales</taxon>
        <taxon>Mucorineae</taxon>
        <taxon>Mucoraceae</taxon>
        <taxon>Helicostylum</taxon>
    </lineage>
</organism>
<dbReference type="InterPro" id="IPR019343">
    <property type="entry name" value="PPP1R21_N"/>
</dbReference>
<sequence length="710" mass="83590">MSDGMYSRHAVLNAGAIPASAEELSQRYSKLFQQYSSLKAQHVVLKKAVIKEQASNIALQGNVKEKEKELRKLQEQLDLLAFHNERLTKRIQAVQDSDQKGTHFSILGGSVKKELEKSAQALEEANLDLERKIDENERLHEELTESKVEFTEKINMLFKQMQDLEKRVQELQDENACVLSESKTTIIKEVVDEKEKNLLLKELDGVRQELKEKSDLLKEKDQQIQDNNNRLLSEIQSLRAILLCKVGDLKKDTNLYDVAPQASEALKQLEEDAKLYFAGEKASANTLPSDIANKLMLSTQTYSQELSQLVKQLQDTKNELDALKLEKEQVETNETTQTEITELQKQFQVKSQEQQKIYDEMSNKQQQLYDQQLKEAQEKLNERTKQHGEKLDEAKKRYEEINKQYQLEKLSETQLEEKLVQQQKELEEKLSQQQKELDEKVKEKLLKQQNEFEEKIKEKTLEITRLLSTIEENEKKEMQKMADLQAINEELERENERLQQEIEEQKLEPNEEEEEVFVYPTSEEKLARVDEEEEEEEEEVFVYRGMDAVDESITEKEVQEEEKQKEQQQEVHQEEVHQEEVQSSKKYDENDILVREEKLKIFYEYQVNNLTEKIQMTDSKAVRFASMYKSIKERLVQEGKEKQMMLAEIERLNKEVKNGKEMLYTTETNYQKQVDTMTEFISSLQEGAEDQQRHQTSGRRHHNSYNNNQR</sequence>
<gene>
    <name evidence="4" type="ORF">HPULCUR_002552</name>
</gene>
<evidence type="ECO:0000313" key="5">
    <source>
        <dbReference type="Proteomes" id="UP001476247"/>
    </source>
</evidence>
<dbReference type="PANTHER" id="PTHR21448">
    <property type="entry name" value="SMOOTH MUSCLE MYOSIN HEAVY CHAIN-RELATED"/>
    <property type="match status" value="1"/>
</dbReference>
<evidence type="ECO:0000313" key="4">
    <source>
        <dbReference type="EMBL" id="GAA5797173.1"/>
    </source>
</evidence>
<dbReference type="InterPro" id="IPR040024">
    <property type="entry name" value="PPP1R21"/>
</dbReference>
<dbReference type="Proteomes" id="UP001476247">
    <property type="component" value="Unassembled WGS sequence"/>
</dbReference>
<comment type="caution">
    <text evidence="4">The sequence shown here is derived from an EMBL/GenBank/DDBJ whole genome shotgun (WGS) entry which is preliminary data.</text>
</comment>
<accession>A0ABP9XQY5</accession>
<feature type="region of interest" description="Disordered" evidence="2">
    <location>
        <begin position="553"/>
        <end position="584"/>
    </location>
</feature>